<organism evidence="2 3">
    <name type="scientific">Pseudomonas wuhanensis</name>
    <dbReference type="NCBI Taxonomy" id="2954098"/>
    <lineage>
        <taxon>Bacteria</taxon>
        <taxon>Pseudomonadati</taxon>
        <taxon>Pseudomonadota</taxon>
        <taxon>Gammaproteobacteria</taxon>
        <taxon>Pseudomonadales</taxon>
        <taxon>Pseudomonadaceae</taxon>
        <taxon>Pseudomonas</taxon>
    </lineage>
</organism>
<gene>
    <name evidence="2" type="ORF">PSH88_00675</name>
</gene>
<dbReference type="EMBL" id="CP117430">
    <property type="protein sequence ID" value="WLI18602.1"/>
    <property type="molecule type" value="Genomic_DNA"/>
</dbReference>
<evidence type="ECO:0000313" key="2">
    <source>
        <dbReference type="EMBL" id="WLI18602.1"/>
    </source>
</evidence>
<evidence type="ECO:0000256" key="1">
    <source>
        <dbReference type="SAM" id="Phobius"/>
    </source>
</evidence>
<keyword evidence="1" id="KW-0812">Transmembrane</keyword>
<dbReference type="Proteomes" id="UP001230768">
    <property type="component" value="Chromosome"/>
</dbReference>
<sequence length="71" mass="8002">MSGIDVYSSLFVFCAALYIPMMAFVFYYFAKAVAVIFRGQRLQDGFHPLVAAAVGVVALYSFNKWVFSELF</sequence>
<name>A0ABY9GS90_9PSED</name>
<reference evidence="2 3" key="1">
    <citation type="submission" date="2023-02" db="EMBL/GenBank/DDBJ databases">
        <title>Evolution of Hrp T3SS in non-pathogenic Pseudomonas fluorescens.</title>
        <authorList>
            <person name="Liao K."/>
            <person name="Wei H."/>
            <person name="Gu Y."/>
        </authorList>
    </citation>
    <scope>NUCLEOTIDE SEQUENCE [LARGE SCALE GENOMIC DNA]</scope>
    <source>
        <strain evidence="2 3">FP607</strain>
    </source>
</reference>
<dbReference type="RefSeq" id="WP_305424489.1">
    <property type="nucleotide sequence ID" value="NZ_CP117430.1"/>
</dbReference>
<keyword evidence="1" id="KW-0472">Membrane</keyword>
<keyword evidence="1" id="KW-1133">Transmembrane helix</keyword>
<protein>
    <submittedName>
        <fullName evidence="2">Uncharacterized protein</fullName>
    </submittedName>
</protein>
<feature type="transmembrane region" description="Helical" evidence="1">
    <location>
        <begin position="42"/>
        <end position="62"/>
    </location>
</feature>
<accession>A0ABY9GS90</accession>
<keyword evidence="3" id="KW-1185">Reference proteome</keyword>
<proteinExistence type="predicted"/>
<feature type="transmembrane region" description="Helical" evidence="1">
    <location>
        <begin position="6"/>
        <end position="30"/>
    </location>
</feature>
<evidence type="ECO:0000313" key="3">
    <source>
        <dbReference type="Proteomes" id="UP001230768"/>
    </source>
</evidence>